<dbReference type="AlphaFoldDB" id="A0A8J4EF26"/>
<name>A0A8J4EF26_9ACTN</name>
<evidence type="ECO:0008006" key="3">
    <source>
        <dbReference type="Google" id="ProtNLM"/>
    </source>
</evidence>
<protein>
    <recommendedName>
        <fullName evidence="3">Pyridoxamine 5'-phosphate oxidase</fullName>
    </recommendedName>
</protein>
<evidence type="ECO:0000313" key="1">
    <source>
        <dbReference type="EMBL" id="GIJ72326.1"/>
    </source>
</evidence>
<dbReference type="EMBL" id="BOPH01000098">
    <property type="protein sequence ID" value="GIJ72326.1"/>
    <property type="molecule type" value="Genomic_DNA"/>
</dbReference>
<accession>A0A8J4EF26</accession>
<dbReference type="SUPFAM" id="SSF50475">
    <property type="entry name" value="FMN-binding split barrel"/>
    <property type="match status" value="1"/>
</dbReference>
<keyword evidence="2" id="KW-1185">Reference proteome</keyword>
<comment type="caution">
    <text evidence="1">The sequence shown here is derived from an EMBL/GenBank/DDBJ whole genome shotgun (WGS) entry which is preliminary data.</text>
</comment>
<dbReference type="Gene3D" id="2.30.110.10">
    <property type="entry name" value="Electron Transport, Fmn-binding Protein, Chain A"/>
    <property type="match status" value="1"/>
</dbReference>
<organism evidence="1 2">
    <name type="scientific">Virgisporangium ochraceum</name>
    <dbReference type="NCBI Taxonomy" id="65505"/>
    <lineage>
        <taxon>Bacteria</taxon>
        <taxon>Bacillati</taxon>
        <taxon>Actinomycetota</taxon>
        <taxon>Actinomycetes</taxon>
        <taxon>Micromonosporales</taxon>
        <taxon>Micromonosporaceae</taxon>
        <taxon>Virgisporangium</taxon>
    </lineage>
</organism>
<dbReference type="Proteomes" id="UP000635606">
    <property type="component" value="Unassembled WGS sequence"/>
</dbReference>
<evidence type="ECO:0000313" key="2">
    <source>
        <dbReference type="Proteomes" id="UP000635606"/>
    </source>
</evidence>
<dbReference type="InterPro" id="IPR012349">
    <property type="entry name" value="Split_barrel_FMN-bd"/>
</dbReference>
<proteinExistence type="predicted"/>
<reference evidence="1" key="1">
    <citation type="submission" date="2021-01" db="EMBL/GenBank/DDBJ databases">
        <title>Whole genome shotgun sequence of Virgisporangium ochraceum NBRC 16418.</title>
        <authorList>
            <person name="Komaki H."/>
            <person name="Tamura T."/>
        </authorList>
    </citation>
    <scope>NUCLEOTIDE SEQUENCE</scope>
    <source>
        <strain evidence="1">NBRC 16418</strain>
    </source>
</reference>
<gene>
    <name evidence="1" type="ORF">Voc01_072430</name>
</gene>
<dbReference type="RefSeq" id="WP_203932170.1">
    <property type="nucleotide sequence ID" value="NZ_BOPH01000098.1"/>
</dbReference>
<sequence>MPAPEPRSAEQRRTDTLARLAAPVLDGWVASAGAGGAHLVPLSVHWTGDRLVVAVAASSVTARNVAAAGRARVGLGATRDVVMVDVTLDSSVPVADAPADLAEGYAGQSDWDPRTSPDGYVYLVLRPERVQAWREANEIAGRTLMRDGAWVV</sequence>